<protein>
    <submittedName>
        <fullName evidence="2">Clock-controlled pheromone</fullName>
    </submittedName>
</protein>
<reference evidence="2 3" key="1">
    <citation type="submission" date="2020-07" db="EMBL/GenBank/DDBJ databases">
        <title>Telomere length de novo assembly of all 7 chromosomes of the fungus, Metarhizium brunneum, using a novel assembly pipeline.</title>
        <authorList>
            <person name="Saud z."/>
            <person name="Kortsinoglou A."/>
            <person name="Kouvelis V.N."/>
            <person name="Butt T.M."/>
        </authorList>
    </citation>
    <scope>NUCLEOTIDE SEQUENCE [LARGE SCALE GENOMIC DNA]</scope>
    <source>
        <strain evidence="2 3">4556</strain>
    </source>
</reference>
<dbReference type="AlphaFoldDB" id="A0A7D5UQ73"/>
<dbReference type="KEGG" id="mbrn:26239291"/>
<feature type="signal peptide" evidence="1">
    <location>
        <begin position="1"/>
        <end position="17"/>
    </location>
</feature>
<evidence type="ECO:0000256" key="1">
    <source>
        <dbReference type="SAM" id="SignalP"/>
    </source>
</evidence>
<accession>A0A7D5UQ73</accession>
<proteinExistence type="predicted"/>
<evidence type="ECO:0000313" key="2">
    <source>
        <dbReference type="EMBL" id="QLI64013.1"/>
    </source>
</evidence>
<dbReference type="OrthoDB" id="3641074at2759"/>
<dbReference type="RefSeq" id="XP_014549847.1">
    <property type="nucleotide sequence ID" value="XM_014694361.1"/>
</dbReference>
<gene>
    <name evidence="2" type="primary">ccg-4</name>
    <name evidence="2" type="ORF">G6M90_00g006600</name>
</gene>
<dbReference type="GeneID" id="26239291"/>
<feature type="chain" id="PRO_5028967276" evidence="1">
    <location>
        <begin position="18"/>
        <end position="266"/>
    </location>
</feature>
<name>A0A7D5UQ73_9HYPO</name>
<organism evidence="2 3">
    <name type="scientific">Metarhizium brunneum</name>
    <dbReference type="NCBI Taxonomy" id="500148"/>
    <lineage>
        <taxon>Eukaryota</taxon>
        <taxon>Fungi</taxon>
        <taxon>Dikarya</taxon>
        <taxon>Ascomycota</taxon>
        <taxon>Pezizomycotina</taxon>
        <taxon>Sordariomycetes</taxon>
        <taxon>Hypocreomycetidae</taxon>
        <taxon>Hypocreales</taxon>
        <taxon>Clavicipitaceae</taxon>
        <taxon>Metarhizium</taxon>
    </lineage>
</organism>
<evidence type="ECO:0000313" key="3">
    <source>
        <dbReference type="Proteomes" id="UP000510686"/>
    </source>
</evidence>
<dbReference type="EMBL" id="CP058932">
    <property type="protein sequence ID" value="QLI64013.1"/>
    <property type="molecule type" value="Genomic_DNA"/>
</dbReference>
<keyword evidence="1" id="KW-0732">Signal</keyword>
<keyword evidence="3" id="KW-1185">Reference proteome</keyword>
<sequence length="266" mass="29399">MHVTSIVLALAAAGAYAAPAPAPEASPWCWRPGQPCWKVKRVAEAFSESIKSSGALKERTPEAEYSNSPGGAAYKIKRSLIELAHVASLTAREPAEYYRDLSLETRFAADEGLDKRGEVAEDKRQWCSSPGEPCWKDKRDAVAEDKRQWCSAPGEPCWKDKRWCGRPGQPCWKAKRAAEAVINEIRDMSKRDEGGDAPPSHQGGHFPAVCNGPNILCLKTKREASPEANPEANPQWCWRPGQPCWKAKRDLHALDLAARNVVESLE</sequence>
<dbReference type="Proteomes" id="UP000510686">
    <property type="component" value="Chromosome 1"/>
</dbReference>